<protein>
    <recommendedName>
        <fullName evidence="3">tRNA (adenine(58)-N(1))-methyltransferase catalytic subunit TRM61</fullName>
        <ecNumber evidence="2">2.1.1.220</ecNumber>
    </recommendedName>
    <alternativeName>
        <fullName evidence="9">tRNA(m1A58)-methyltransferase subunit TRM61</fullName>
    </alternativeName>
</protein>
<proteinExistence type="predicted"/>
<evidence type="ECO:0000256" key="2">
    <source>
        <dbReference type="ARBA" id="ARBA00012796"/>
    </source>
</evidence>
<feature type="region of interest" description="Disordered" evidence="10">
    <location>
        <begin position="445"/>
        <end position="491"/>
    </location>
</feature>
<evidence type="ECO:0000256" key="8">
    <source>
        <dbReference type="ARBA" id="ARBA00023242"/>
    </source>
</evidence>
<comment type="subcellular location">
    <subcellularLocation>
        <location evidence="1">Nucleus</location>
    </subcellularLocation>
</comment>
<dbReference type="AlphaFoldDB" id="A0A8H3IGB6"/>
<evidence type="ECO:0000256" key="4">
    <source>
        <dbReference type="ARBA" id="ARBA00022603"/>
    </source>
</evidence>
<organism evidence="12 13">
    <name type="scientific">Alectoria fallacina</name>
    <dbReference type="NCBI Taxonomy" id="1903189"/>
    <lineage>
        <taxon>Eukaryota</taxon>
        <taxon>Fungi</taxon>
        <taxon>Dikarya</taxon>
        <taxon>Ascomycota</taxon>
        <taxon>Pezizomycotina</taxon>
        <taxon>Lecanoromycetes</taxon>
        <taxon>OSLEUM clade</taxon>
        <taxon>Lecanoromycetidae</taxon>
        <taxon>Lecanorales</taxon>
        <taxon>Lecanorineae</taxon>
        <taxon>Parmeliaceae</taxon>
        <taxon>Alectoria</taxon>
    </lineage>
</organism>
<evidence type="ECO:0000256" key="10">
    <source>
        <dbReference type="SAM" id="MobiDB-lite"/>
    </source>
</evidence>
<dbReference type="GO" id="GO:0031515">
    <property type="term" value="C:tRNA (m1A) methyltransferase complex"/>
    <property type="evidence" value="ECO:0007669"/>
    <property type="project" value="InterPro"/>
</dbReference>
<evidence type="ECO:0000313" key="12">
    <source>
        <dbReference type="EMBL" id="CAF9914735.1"/>
    </source>
</evidence>
<keyword evidence="13" id="KW-1185">Reference proteome</keyword>
<dbReference type="PROSITE" id="PS51620">
    <property type="entry name" value="SAM_TRM61"/>
    <property type="match status" value="1"/>
</dbReference>
<dbReference type="OrthoDB" id="1925287at2759"/>
<comment type="caution">
    <text evidence="12">The sequence shown here is derived from an EMBL/GenBank/DDBJ whole genome shotgun (WGS) entry which is preliminary data.</text>
</comment>
<reference evidence="12" key="1">
    <citation type="submission" date="2021-03" db="EMBL/GenBank/DDBJ databases">
        <authorList>
            <person name="Tagirdzhanova G."/>
        </authorList>
    </citation>
    <scope>NUCLEOTIDE SEQUENCE</scope>
</reference>
<gene>
    <name evidence="12" type="primary">TRM61</name>
    <name evidence="12" type="ORF">ALECFALPRED_009685</name>
</gene>
<accession>A0A8H3IGB6</accession>
<dbReference type="Pfam" id="PF08704">
    <property type="entry name" value="GCD14"/>
    <property type="match status" value="1"/>
</dbReference>
<dbReference type="GO" id="GO:0030488">
    <property type="term" value="P:tRNA methylation"/>
    <property type="evidence" value="ECO:0007669"/>
    <property type="project" value="InterPro"/>
</dbReference>
<feature type="compositionally biased region" description="Basic and acidic residues" evidence="10">
    <location>
        <begin position="479"/>
        <end position="491"/>
    </location>
</feature>
<keyword evidence="5" id="KW-0808">Transferase</keyword>
<dbReference type="EMBL" id="CAJPDR010000074">
    <property type="protein sequence ID" value="CAF9914735.1"/>
    <property type="molecule type" value="Genomic_DNA"/>
</dbReference>
<keyword evidence="7" id="KW-0819">tRNA processing</keyword>
<evidence type="ECO:0000256" key="6">
    <source>
        <dbReference type="ARBA" id="ARBA00022691"/>
    </source>
</evidence>
<dbReference type="GO" id="GO:0005634">
    <property type="term" value="C:nucleus"/>
    <property type="evidence" value="ECO:0007669"/>
    <property type="project" value="UniProtKB-SubCell"/>
</dbReference>
<dbReference type="InterPro" id="IPR049470">
    <property type="entry name" value="TRM61_C"/>
</dbReference>
<keyword evidence="8" id="KW-0539">Nucleus</keyword>
<dbReference type="Gene3D" id="3.10.330.20">
    <property type="match status" value="1"/>
</dbReference>
<keyword evidence="4" id="KW-0489">Methyltransferase</keyword>
<feature type="compositionally biased region" description="Basic and acidic residues" evidence="10">
    <location>
        <begin position="452"/>
        <end position="464"/>
    </location>
</feature>
<keyword evidence="6" id="KW-0949">S-adenosyl-L-methionine</keyword>
<dbReference type="PANTHER" id="PTHR12133:SF2">
    <property type="entry name" value="TRNA (ADENINE(58)-N(1))-METHYLTRANSFERASE CATALYTIC SUBUNIT TRMT61A"/>
    <property type="match status" value="1"/>
</dbReference>
<evidence type="ECO:0000256" key="5">
    <source>
        <dbReference type="ARBA" id="ARBA00022679"/>
    </source>
</evidence>
<dbReference type="GO" id="GO:0160107">
    <property type="term" value="F:tRNA (adenine(58)-N1)-methyltransferase activity"/>
    <property type="evidence" value="ECO:0007669"/>
    <property type="project" value="UniProtKB-EC"/>
</dbReference>
<sequence>MAIASTPQHSSFLHCGPIAEADSFAVLHLKRDLLIPTVLRAHDELDEGYSEGKVSNTRFGSFPHSTLIGVPWGSQVRASTVDTGSRGRKGWEGKGKKRKRNEESQGQGDTAGVEKKQNAEIENKTAIEATTGFVHLLPPTPEIWTASLPHRTQVVYTPDYSYILHRLRARPGTVLIEAGAGSGSFTHAAARAVYNGFPESGTEVSSTQEPAEKRRGKIWSFEFHEQRAQKLQQEIKEHGLDGVVKLTYRDVCQDGFTPDDTPTSEVKANAIFLDLPAPWLGLKHLNRTNPSSPLSPTTTIHLCTFSPCIEQVQRTINTLRSLGWTEIEMVEIASKRIEVRRERVGLAEEGLRGVNDSPASVDEAVGRLREVEGRSRLFHNEEEEPGGAQVSKQQRLENIRSALEGRKLYKEGRLIHKAEPELKTHTSYLVFAVLPREWSEEDEKLAQGKWPAKVEVKEEKDGPVSKRQRKKDAKAKAGGNKEFEVQESIVH</sequence>
<evidence type="ECO:0000256" key="3">
    <source>
        <dbReference type="ARBA" id="ARBA00015963"/>
    </source>
</evidence>
<dbReference type="Gene3D" id="3.40.50.150">
    <property type="entry name" value="Vaccinia Virus protein VP39"/>
    <property type="match status" value="1"/>
</dbReference>
<dbReference type="Proteomes" id="UP000664203">
    <property type="component" value="Unassembled WGS sequence"/>
</dbReference>
<dbReference type="SUPFAM" id="SSF53335">
    <property type="entry name" value="S-adenosyl-L-methionine-dependent methyltransferases"/>
    <property type="match status" value="1"/>
</dbReference>
<name>A0A8H3IGB6_9LECA</name>
<dbReference type="PANTHER" id="PTHR12133">
    <property type="entry name" value="TRNA (ADENINE(58)-N(1))-METHYLTRANSFERASE"/>
    <property type="match status" value="1"/>
</dbReference>
<evidence type="ECO:0000313" key="13">
    <source>
        <dbReference type="Proteomes" id="UP000664203"/>
    </source>
</evidence>
<evidence type="ECO:0000259" key="11">
    <source>
        <dbReference type="Pfam" id="PF08704"/>
    </source>
</evidence>
<evidence type="ECO:0000256" key="9">
    <source>
        <dbReference type="ARBA" id="ARBA00033309"/>
    </source>
</evidence>
<evidence type="ECO:0000256" key="7">
    <source>
        <dbReference type="ARBA" id="ARBA00022694"/>
    </source>
</evidence>
<dbReference type="InterPro" id="IPR014816">
    <property type="entry name" value="tRNA_MeTrfase_Gcd14"/>
</dbReference>
<feature type="domain" description="tRNA (adenine(58)-N(1))-methyltransferase catalytic subunit TRM61 C-terminal" evidence="11">
    <location>
        <begin position="132"/>
        <end position="433"/>
    </location>
</feature>
<feature type="region of interest" description="Disordered" evidence="10">
    <location>
        <begin position="78"/>
        <end position="119"/>
    </location>
</feature>
<dbReference type="EC" id="2.1.1.220" evidence="2"/>
<evidence type="ECO:0000256" key="1">
    <source>
        <dbReference type="ARBA" id="ARBA00004123"/>
    </source>
</evidence>
<dbReference type="InterPro" id="IPR029063">
    <property type="entry name" value="SAM-dependent_MTases_sf"/>
</dbReference>